<dbReference type="Proteomes" id="UP000668403">
    <property type="component" value="Unassembled WGS sequence"/>
</dbReference>
<dbReference type="InterPro" id="IPR036390">
    <property type="entry name" value="WH_DNA-bd_sf"/>
</dbReference>
<accession>A0A939TNU9</accession>
<keyword evidence="3" id="KW-0804">Transcription</keyword>
<dbReference type="GO" id="GO:0003700">
    <property type="term" value="F:DNA-binding transcription factor activity"/>
    <property type="evidence" value="ECO:0007669"/>
    <property type="project" value="InterPro"/>
</dbReference>
<dbReference type="PANTHER" id="PTHR43537:SF44">
    <property type="entry name" value="GNTR FAMILY REGULATORY PROTEIN"/>
    <property type="match status" value="1"/>
</dbReference>
<keyword evidence="2" id="KW-0238">DNA-binding</keyword>
<dbReference type="Pfam" id="PF00392">
    <property type="entry name" value="GntR"/>
    <property type="match status" value="1"/>
</dbReference>
<dbReference type="PROSITE" id="PS50949">
    <property type="entry name" value="HTH_GNTR"/>
    <property type="match status" value="1"/>
</dbReference>
<dbReference type="RefSeq" id="WP_208239714.1">
    <property type="nucleotide sequence ID" value="NZ_BAAAQU010000002.1"/>
</dbReference>
<dbReference type="Gene3D" id="1.10.10.10">
    <property type="entry name" value="Winged helix-like DNA-binding domain superfamily/Winged helix DNA-binding domain"/>
    <property type="match status" value="1"/>
</dbReference>
<dbReference type="Pfam" id="PF07729">
    <property type="entry name" value="FCD"/>
    <property type="match status" value="1"/>
</dbReference>
<evidence type="ECO:0000313" key="6">
    <source>
        <dbReference type="Proteomes" id="UP000668403"/>
    </source>
</evidence>
<dbReference type="InterPro" id="IPR011711">
    <property type="entry name" value="GntR_C"/>
</dbReference>
<dbReference type="PANTHER" id="PTHR43537">
    <property type="entry name" value="TRANSCRIPTIONAL REGULATOR, GNTR FAMILY"/>
    <property type="match status" value="1"/>
</dbReference>
<dbReference type="PRINTS" id="PR00035">
    <property type="entry name" value="HTHGNTR"/>
</dbReference>
<dbReference type="InterPro" id="IPR036388">
    <property type="entry name" value="WH-like_DNA-bd_sf"/>
</dbReference>
<keyword evidence="1" id="KW-0805">Transcription regulation</keyword>
<evidence type="ECO:0000256" key="3">
    <source>
        <dbReference type="ARBA" id="ARBA00023163"/>
    </source>
</evidence>
<dbReference type="AlphaFoldDB" id="A0A939TNU9"/>
<comment type="caution">
    <text evidence="5">The sequence shown here is derived from an EMBL/GenBank/DDBJ whole genome shotgun (WGS) entry which is preliminary data.</text>
</comment>
<dbReference type="Gene3D" id="1.20.120.530">
    <property type="entry name" value="GntR ligand-binding domain-like"/>
    <property type="match status" value="1"/>
</dbReference>
<organism evidence="5 6">
    <name type="scientific">Leucobacter tardus</name>
    <dbReference type="NCBI Taxonomy" id="501483"/>
    <lineage>
        <taxon>Bacteria</taxon>
        <taxon>Bacillati</taxon>
        <taxon>Actinomycetota</taxon>
        <taxon>Actinomycetes</taxon>
        <taxon>Micrococcales</taxon>
        <taxon>Microbacteriaceae</taxon>
        <taxon>Leucobacter</taxon>
    </lineage>
</organism>
<feature type="domain" description="HTH gntR-type" evidence="4">
    <location>
        <begin position="18"/>
        <end position="89"/>
    </location>
</feature>
<dbReference type="EMBL" id="JAGFBF010000005">
    <property type="protein sequence ID" value="MBO2990599.1"/>
    <property type="molecule type" value="Genomic_DNA"/>
</dbReference>
<dbReference type="CDD" id="cd07377">
    <property type="entry name" value="WHTH_GntR"/>
    <property type="match status" value="1"/>
</dbReference>
<evidence type="ECO:0000313" key="5">
    <source>
        <dbReference type="EMBL" id="MBO2990599.1"/>
    </source>
</evidence>
<reference evidence="5" key="1">
    <citation type="submission" date="2021-03" db="EMBL/GenBank/DDBJ databases">
        <title>Leucobacter chromiisoli sp. nov., isolated from chromium-containing soil of chemical plant.</title>
        <authorList>
            <person name="Xu Z."/>
        </authorList>
    </citation>
    <scope>NUCLEOTIDE SEQUENCE</scope>
    <source>
        <strain evidence="5">K 70/01</strain>
    </source>
</reference>
<protein>
    <submittedName>
        <fullName evidence="5">FadR family transcriptional regulator</fullName>
    </submittedName>
</protein>
<evidence type="ECO:0000256" key="1">
    <source>
        <dbReference type="ARBA" id="ARBA00023015"/>
    </source>
</evidence>
<dbReference type="SUPFAM" id="SSF46785">
    <property type="entry name" value="Winged helix' DNA-binding domain"/>
    <property type="match status" value="1"/>
</dbReference>
<keyword evidence="6" id="KW-1185">Reference proteome</keyword>
<evidence type="ECO:0000259" key="4">
    <source>
        <dbReference type="PROSITE" id="PS50949"/>
    </source>
</evidence>
<dbReference type="SUPFAM" id="SSF48008">
    <property type="entry name" value="GntR ligand-binding domain-like"/>
    <property type="match status" value="1"/>
</dbReference>
<proteinExistence type="predicted"/>
<dbReference type="InterPro" id="IPR008920">
    <property type="entry name" value="TF_FadR/GntR_C"/>
</dbReference>
<dbReference type="GO" id="GO:0003677">
    <property type="term" value="F:DNA binding"/>
    <property type="evidence" value="ECO:0007669"/>
    <property type="project" value="UniProtKB-KW"/>
</dbReference>
<sequence length="246" mass="27185">MNPLEHPPFAPSATLKNHQFYASMLGDAALTALVGLLGEMSPGDRLPSERELTQQLQISRNTLRDRIGRLESMGILTRKERLGTFYSGMQAEQAGSVLILGLMFEQITFESLISMRHALERQAAIEACTNATDAHLAELRASIDDMNRTEDGRELLAADVAFHQALFASSNSPALLFFSQMLSAVLQGTLRHLTLEQDFETMRTVHGAVLDAVAARDVDAVTRAIDAHFAWLHELRERERRAGAVS</sequence>
<gene>
    <name evidence="5" type="ORF">J4H85_11395</name>
</gene>
<dbReference type="SMART" id="SM00345">
    <property type="entry name" value="HTH_GNTR"/>
    <property type="match status" value="1"/>
</dbReference>
<dbReference type="SMART" id="SM00895">
    <property type="entry name" value="FCD"/>
    <property type="match status" value="1"/>
</dbReference>
<evidence type="ECO:0000256" key="2">
    <source>
        <dbReference type="ARBA" id="ARBA00023125"/>
    </source>
</evidence>
<dbReference type="InterPro" id="IPR000524">
    <property type="entry name" value="Tscrpt_reg_HTH_GntR"/>
</dbReference>
<name>A0A939TNU9_9MICO</name>